<feature type="transmembrane region" description="Helical" evidence="6">
    <location>
        <begin position="437"/>
        <end position="458"/>
    </location>
</feature>
<dbReference type="RefSeq" id="WP_409123375.1">
    <property type="nucleotide sequence ID" value="NZ_JBJVNI010000022.1"/>
</dbReference>
<comment type="subcellular location">
    <subcellularLocation>
        <location evidence="1">Cell membrane</location>
        <topology evidence="1">Multi-pass membrane protein</topology>
    </subcellularLocation>
</comment>
<feature type="transmembrane region" description="Helical" evidence="6">
    <location>
        <begin position="363"/>
        <end position="387"/>
    </location>
</feature>
<proteinExistence type="predicted"/>
<feature type="transmembrane region" description="Helical" evidence="6">
    <location>
        <begin position="103"/>
        <end position="123"/>
    </location>
</feature>
<feature type="transmembrane region" description="Helical" evidence="6">
    <location>
        <begin position="47"/>
        <end position="66"/>
    </location>
</feature>
<evidence type="ECO:0000256" key="5">
    <source>
        <dbReference type="ARBA" id="ARBA00023251"/>
    </source>
</evidence>
<dbReference type="InterPro" id="IPR011701">
    <property type="entry name" value="MFS"/>
</dbReference>
<gene>
    <name evidence="8" type="ORF">ACKI18_34885</name>
</gene>
<keyword evidence="4 6" id="KW-0472">Membrane</keyword>
<evidence type="ECO:0000256" key="3">
    <source>
        <dbReference type="ARBA" id="ARBA00022989"/>
    </source>
</evidence>
<dbReference type="Proteomes" id="UP001631957">
    <property type="component" value="Unassembled WGS sequence"/>
</dbReference>
<evidence type="ECO:0000259" key="7">
    <source>
        <dbReference type="PROSITE" id="PS50850"/>
    </source>
</evidence>
<evidence type="ECO:0000256" key="2">
    <source>
        <dbReference type="ARBA" id="ARBA00022692"/>
    </source>
</evidence>
<evidence type="ECO:0000313" key="9">
    <source>
        <dbReference type="Proteomes" id="UP001631957"/>
    </source>
</evidence>
<name>A0ABW9I0H1_9ACTN</name>
<keyword evidence="3 6" id="KW-1133">Transmembrane helix</keyword>
<evidence type="ECO:0000313" key="8">
    <source>
        <dbReference type="EMBL" id="MFM9613859.1"/>
    </source>
</evidence>
<feature type="transmembrane region" description="Helical" evidence="6">
    <location>
        <begin position="168"/>
        <end position="187"/>
    </location>
</feature>
<feature type="transmembrane region" description="Helical" evidence="6">
    <location>
        <begin position="199"/>
        <end position="216"/>
    </location>
</feature>
<feature type="domain" description="Major facilitator superfamily (MFS) profile" evidence="7">
    <location>
        <begin position="12"/>
        <end position="462"/>
    </location>
</feature>
<feature type="transmembrane region" description="Helical" evidence="6">
    <location>
        <begin position="338"/>
        <end position="357"/>
    </location>
</feature>
<dbReference type="PANTHER" id="PTHR42718">
    <property type="entry name" value="MAJOR FACILITATOR SUPERFAMILY MULTIDRUG TRANSPORTER MFSC"/>
    <property type="match status" value="1"/>
</dbReference>
<keyword evidence="2 6" id="KW-0812">Transmembrane</keyword>
<feature type="transmembrane region" description="Helical" evidence="6">
    <location>
        <begin position="135"/>
        <end position="156"/>
    </location>
</feature>
<dbReference type="EMBL" id="JBJVNI010000022">
    <property type="protein sequence ID" value="MFM9613859.1"/>
    <property type="molecule type" value="Genomic_DNA"/>
</dbReference>
<feature type="transmembrane region" description="Helical" evidence="6">
    <location>
        <begin position="78"/>
        <end position="97"/>
    </location>
</feature>
<evidence type="ECO:0000256" key="6">
    <source>
        <dbReference type="SAM" id="Phobius"/>
    </source>
</evidence>
<accession>A0ABW9I0H1</accession>
<evidence type="ECO:0000256" key="1">
    <source>
        <dbReference type="ARBA" id="ARBA00004651"/>
    </source>
</evidence>
<protein>
    <submittedName>
        <fullName evidence="8">MFS transporter</fullName>
    </submittedName>
</protein>
<feature type="transmembrane region" description="Helical" evidence="6">
    <location>
        <begin position="266"/>
        <end position="286"/>
    </location>
</feature>
<dbReference type="PROSITE" id="PS50850">
    <property type="entry name" value="MFS"/>
    <property type="match status" value="1"/>
</dbReference>
<comment type="caution">
    <text evidence="8">The sequence shown here is derived from an EMBL/GenBank/DDBJ whole genome shotgun (WGS) entry which is preliminary data.</text>
</comment>
<keyword evidence="5" id="KW-0046">Antibiotic resistance</keyword>
<evidence type="ECO:0000256" key="4">
    <source>
        <dbReference type="ARBA" id="ARBA00023136"/>
    </source>
</evidence>
<organism evidence="8 9">
    <name type="scientific">Streptomyces niveiscabiei</name>
    <dbReference type="NCBI Taxonomy" id="164115"/>
    <lineage>
        <taxon>Bacteria</taxon>
        <taxon>Bacillati</taxon>
        <taxon>Actinomycetota</taxon>
        <taxon>Actinomycetes</taxon>
        <taxon>Kitasatosporales</taxon>
        <taxon>Streptomycetaceae</taxon>
        <taxon>Streptomyces</taxon>
    </lineage>
</organism>
<feature type="transmembrane region" description="Helical" evidence="6">
    <location>
        <begin position="408"/>
        <end position="425"/>
    </location>
</feature>
<dbReference type="SUPFAM" id="SSF103473">
    <property type="entry name" value="MFS general substrate transporter"/>
    <property type="match status" value="1"/>
</dbReference>
<dbReference type="InterPro" id="IPR020846">
    <property type="entry name" value="MFS_dom"/>
</dbReference>
<dbReference type="Gene3D" id="1.20.1250.20">
    <property type="entry name" value="MFS general substrate transporter like domains"/>
    <property type="match status" value="2"/>
</dbReference>
<dbReference type="InterPro" id="IPR036259">
    <property type="entry name" value="MFS_trans_sf"/>
</dbReference>
<dbReference type="Pfam" id="PF07690">
    <property type="entry name" value="MFS_1"/>
    <property type="match status" value="1"/>
</dbReference>
<sequence>MPETSPRSPGLLLTALCAAGMLAATMQTAVVPILGNIGDQTGASPGALSWIVTANLLSSAVTTPLFGRLGDLRGKRGAMMLCLLLMLAGSVLAAITTSLPLLVLARVLQGAVTGVFPLALSVARDTVPRERLTGAMALISATLSIGGSIGLVAAGLLASDGADYRNVFWLASAVGVLALGAVAAWVPADTRRSEGGLDWAGALLLGGALVLVLLPLSQGGAWGWSSPVTLTLFAAAPVALACWVLLERRVDAPLVDVRMLTRRTFLLTNVTAVLMGFAMFGLYLGVSDFVQMPSAEAGYGFTASVLSAATVYLLPAALVSLVAAPVGGILVKRYSGRAVLAVSGLAGLAGFGSLTLWHGSTGAVIAGALVAGGSLSLAYAAMPALVVQSVPTARTGIANSINSIGRSVGASAAGAVVAALLVATTRRTTGLPAESGFTWVFALSATAGALTACAALLIPRTPPTVLSGAAPTGTAAETAADVTAARRAG</sequence>
<keyword evidence="9" id="KW-1185">Reference proteome</keyword>
<dbReference type="PANTHER" id="PTHR42718:SF49">
    <property type="entry name" value="EXPORT PROTEIN"/>
    <property type="match status" value="1"/>
</dbReference>
<feature type="transmembrane region" description="Helical" evidence="6">
    <location>
        <begin position="306"/>
        <end position="331"/>
    </location>
</feature>
<reference evidence="8 9" key="1">
    <citation type="submission" date="2024-12" db="EMBL/GenBank/DDBJ databases">
        <title>Forecasting of Potato common scab and diversities of Pathogenic streptomyces spp. in china.</title>
        <authorList>
            <person name="Handique U."/>
            <person name="Wu J."/>
        </authorList>
    </citation>
    <scope>NUCLEOTIDE SEQUENCE [LARGE SCALE GENOMIC DNA]</scope>
    <source>
        <strain evidence="8 9">ZRIMU1530</strain>
    </source>
</reference>
<feature type="transmembrane region" description="Helical" evidence="6">
    <location>
        <begin position="228"/>
        <end position="246"/>
    </location>
</feature>